<evidence type="ECO:0000256" key="4">
    <source>
        <dbReference type="ARBA" id="ARBA00023033"/>
    </source>
</evidence>
<dbReference type="InterPro" id="IPR050172">
    <property type="entry name" value="SsuD_RutA_monooxygenase"/>
</dbReference>
<proteinExistence type="predicted"/>
<keyword evidence="1" id="KW-0285">Flavoprotein</keyword>
<evidence type="ECO:0000313" key="6">
    <source>
        <dbReference type="EMBL" id="MCX2938182.1"/>
    </source>
</evidence>
<keyword evidence="2" id="KW-0288">FMN</keyword>
<evidence type="ECO:0000256" key="2">
    <source>
        <dbReference type="ARBA" id="ARBA00022643"/>
    </source>
</evidence>
<evidence type="ECO:0000259" key="5">
    <source>
        <dbReference type="Pfam" id="PF00296"/>
    </source>
</evidence>
<dbReference type="PANTHER" id="PTHR42847">
    <property type="entry name" value="ALKANESULFONATE MONOOXYGENASE"/>
    <property type="match status" value="1"/>
</dbReference>
<name>A0ABT3SH31_9MYCO</name>
<dbReference type="Gene3D" id="3.20.20.30">
    <property type="entry name" value="Luciferase-like domain"/>
    <property type="match status" value="1"/>
</dbReference>
<comment type="caution">
    <text evidence="6">The sequence shown here is derived from an EMBL/GenBank/DDBJ whole genome shotgun (WGS) entry which is preliminary data.</text>
</comment>
<gene>
    <name evidence="6" type="ORF">ORI27_15850</name>
</gene>
<protein>
    <submittedName>
        <fullName evidence="6">TIGR03619 family F420-dependent LLM class oxidoreductase</fullName>
        <ecNumber evidence="6">1.-.-.-</ecNumber>
    </submittedName>
</protein>
<dbReference type="SUPFAM" id="SSF51679">
    <property type="entry name" value="Bacterial luciferase-like"/>
    <property type="match status" value="1"/>
</dbReference>
<dbReference type="PANTHER" id="PTHR42847:SF4">
    <property type="entry name" value="ALKANESULFONATE MONOOXYGENASE-RELATED"/>
    <property type="match status" value="1"/>
</dbReference>
<dbReference type="InterPro" id="IPR019921">
    <property type="entry name" value="Lucif-like_OxRdtase_Rv2161c"/>
</dbReference>
<dbReference type="EMBL" id="JAPJDO010000012">
    <property type="protein sequence ID" value="MCX2938182.1"/>
    <property type="molecule type" value="Genomic_DNA"/>
</dbReference>
<evidence type="ECO:0000256" key="1">
    <source>
        <dbReference type="ARBA" id="ARBA00022630"/>
    </source>
</evidence>
<sequence>MRYSVALPNDRVDQPDDFLTAAAVADIASSVEDAGFDACFVTDHPFGSDRWLAAGGHHALDPLVELSFAAAATTRLGLHTNIYVLPYRNPFLAAKSVLSLDVLAGGRVILGVGAGYVGSEFDALGVDFDERNDLLEEGIEAMKLAWTQDCVVLQGRHFRARGNTMLPRPSSRPHPPVWMGGNSKRAITRAARSCQGWSPLPTTANRAPRTASVSNLEELRQRIALLHKEVEAIGRTEPLDICLSLLQPSPGSADYEPQHTRAYIRALEDVGVTWVGVRPVAGRSRKSYLDQARRFADDVMAALR</sequence>
<dbReference type="GO" id="GO:0016491">
    <property type="term" value="F:oxidoreductase activity"/>
    <property type="evidence" value="ECO:0007669"/>
    <property type="project" value="UniProtKB-KW"/>
</dbReference>
<dbReference type="Pfam" id="PF00296">
    <property type="entry name" value="Bac_luciferase"/>
    <property type="match status" value="1"/>
</dbReference>
<keyword evidence="4" id="KW-0503">Monooxygenase</keyword>
<keyword evidence="3 6" id="KW-0560">Oxidoreductase</keyword>
<feature type="domain" description="Luciferase-like" evidence="5">
    <location>
        <begin position="1"/>
        <end position="245"/>
    </location>
</feature>
<accession>A0ABT3SH31</accession>
<dbReference type="RefSeq" id="WP_265997887.1">
    <property type="nucleotide sequence ID" value="NZ_JAPJDN010000012.1"/>
</dbReference>
<evidence type="ECO:0000256" key="3">
    <source>
        <dbReference type="ARBA" id="ARBA00023002"/>
    </source>
</evidence>
<evidence type="ECO:0000313" key="7">
    <source>
        <dbReference type="Proteomes" id="UP001300745"/>
    </source>
</evidence>
<dbReference type="NCBIfam" id="TIGR03619">
    <property type="entry name" value="F420_Rv2161c"/>
    <property type="match status" value="1"/>
</dbReference>
<dbReference type="InterPro" id="IPR036661">
    <property type="entry name" value="Luciferase-like_sf"/>
</dbReference>
<keyword evidence="7" id="KW-1185">Reference proteome</keyword>
<dbReference type="EC" id="1.-.-.-" evidence="6"/>
<organism evidence="6 7">
    <name type="scientific">Mycobacterium pinniadriaticum</name>
    <dbReference type="NCBI Taxonomy" id="2994102"/>
    <lineage>
        <taxon>Bacteria</taxon>
        <taxon>Bacillati</taxon>
        <taxon>Actinomycetota</taxon>
        <taxon>Actinomycetes</taxon>
        <taxon>Mycobacteriales</taxon>
        <taxon>Mycobacteriaceae</taxon>
        <taxon>Mycobacterium</taxon>
    </lineage>
</organism>
<reference evidence="6 7" key="1">
    <citation type="submission" date="2022-11" db="EMBL/GenBank/DDBJ databases">
        <title>Mycobacterium sp. nov.</title>
        <authorList>
            <person name="Papic B."/>
            <person name="Spicic S."/>
            <person name="Duvnjak S."/>
        </authorList>
    </citation>
    <scope>NUCLEOTIDE SEQUENCE [LARGE SCALE GENOMIC DNA]</scope>
    <source>
        <strain evidence="6 7">CVI_P4</strain>
    </source>
</reference>
<dbReference type="Proteomes" id="UP001300745">
    <property type="component" value="Unassembled WGS sequence"/>
</dbReference>
<dbReference type="InterPro" id="IPR011251">
    <property type="entry name" value="Luciferase-like_dom"/>
</dbReference>